<dbReference type="InterPro" id="IPR023346">
    <property type="entry name" value="Lysozyme-like_dom_sf"/>
</dbReference>
<dbReference type="SUPFAM" id="SSF53955">
    <property type="entry name" value="Lysozyme-like"/>
    <property type="match status" value="1"/>
</dbReference>
<evidence type="ECO:0008006" key="3">
    <source>
        <dbReference type="Google" id="ProtNLM"/>
    </source>
</evidence>
<protein>
    <recommendedName>
        <fullName evidence="3">Transglycosylase SLT domain-containing protein</fullName>
    </recommendedName>
</protein>
<sequence>MALNRAQTRIKAAIVAHGRRHGVNAPTIQIAADVAYLESSFGAASHSASPSSTASGLFQYTNEAWREHHYTLGSKDDPSNQTAAFYNDLARYVSWYTSPATNRHIPDDMSLGEFVFIMHHGGRGSIPLPKDVALERYRKEVNDKTRALTATHPDPYPGALVINANAYTGYRVEADSAGCIKLAPDGVAYIDYILEPLLSQEEKRAIVARDPDGAFHILDA</sequence>
<dbReference type="Gene3D" id="1.10.530.10">
    <property type="match status" value="1"/>
</dbReference>
<proteinExistence type="predicted"/>
<evidence type="ECO:0000313" key="1">
    <source>
        <dbReference type="EMBL" id="CAB3633543.1"/>
    </source>
</evidence>
<organism evidence="1 2">
    <name type="scientific">Achromobacter insuavis</name>
    <dbReference type="NCBI Taxonomy" id="1287735"/>
    <lineage>
        <taxon>Bacteria</taxon>
        <taxon>Pseudomonadati</taxon>
        <taxon>Pseudomonadota</taxon>
        <taxon>Betaproteobacteria</taxon>
        <taxon>Burkholderiales</taxon>
        <taxon>Alcaligenaceae</taxon>
        <taxon>Achromobacter</taxon>
    </lineage>
</organism>
<dbReference type="RefSeq" id="WP_054430019.1">
    <property type="nucleotide sequence ID" value="NZ_CADIJR010000007.1"/>
</dbReference>
<gene>
    <name evidence="1" type="ORF">LMG26845_01236</name>
</gene>
<accession>A0A6J4ZMM8</accession>
<keyword evidence="2" id="KW-1185">Reference proteome</keyword>
<dbReference type="Proteomes" id="UP000507979">
    <property type="component" value="Unassembled WGS sequence"/>
</dbReference>
<dbReference type="AlphaFoldDB" id="A0A6J4ZMM8"/>
<name>A0A6J4ZMM8_9BURK</name>
<dbReference type="EMBL" id="CADIJR010000007">
    <property type="protein sequence ID" value="CAB3633543.1"/>
    <property type="molecule type" value="Genomic_DNA"/>
</dbReference>
<evidence type="ECO:0000313" key="2">
    <source>
        <dbReference type="Proteomes" id="UP000507979"/>
    </source>
</evidence>
<dbReference type="GeneID" id="92897082"/>
<reference evidence="1 2" key="1">
    <citation type="submission" date="2020-04" db="EMBL/GenBank/DDBJ databases">
        <authorList>
            <person name="De Canck E."/>
        </authorList>
    </citation>
    <scope>NUCLEOTIDE SEQUENCE [LARGE SCALE GENOMIC DNA]</scope>
    <source>
        <strain evidence="1 2">LMG 26845</strain>
    </source>
</reference>